<dbReference type="Gene3D" id="1.10.287.130">
    <property type="match status" value="1"/>
</dbReference>
<dbReference type="SUPFAM" id="SSF47384">
    <property type="entry name" value="Homodimeric domain of signal transducing histidine kinase"/>
    <property type="match status" value="1"/>
</dbReference>
<feature type="region of interest" description="Disordered" evidence="4">
    <location>
        <begin position="1"/>
        <end position="23"/>
    </location>
</feature>
<sequence>MPGTPSPLPAVPRPCCGHPAGSPPAAGTGAYLDWVSHEVRSPLTVLAGYLEALLDGVGGELGAEQRELLLLARGGAERLTGFAEHLLHGPRT</sequence>
<feature type="domain" description="Signal transduction histidine kinase dimerisation/phosphoacceptor" evidence="5">
    <location>
        <begin position="35"/>
        <end position="80"/>
    </location>
</feature>
<dbReference type="Pfam" id="PF00512">
    <property type="entry name" value="HisKA"/>
    <property type="match status" value="1"/>
</dbReference>
<dbReference type="AlphaFoldDB" id="A0A4Q7NQ80"/>
<dbReference type="CDD" id="cd00082">
    <property type="entry name" value="HisKA"/>
    <property type="match status" value="1"/>
</dbReference>
<accession>A0A4Q7NQ80</accession>
<dbReference type="EC" id="2.7.13.3" evidence="3"/>
<dbReference type="GO" id="GO:0000155">
    <property type="term" value="F:phosphorelay sensor kinase activity"/>
    <property type="evidence" value="ECO:0007669"/>
    <property type="project" value="InterPro"/>
</dbReference>
<proteinExistence type="predicted"/>
<evidence type="ECO:0000313" key="7">
    <source>
        <dbReference type="Proteomes" id="UP000293638"/>
    </source>
</evidence>
<comment type="catalytic activity">
    <reaction evidence="1">
        <text>ATP + protein L-histidine = ADP + protein N-phospho-L-histidine.</text>
        <dbReference type="EC" id="2.7.13.3"/>
    </reaction>
</comment>
<feature type="compositionally biased region" description="Low complexity" evidence="4">
    <location>
        <begin position="14"/>
        <end position="23"/>
    </location>
</feature>
<evidence type="ECO:0000313" key="6">
    <source>
        <dbReference type="EMBL" id="RZS87471.1"/>
    </source>
</evidence>
<evidence type="ECO:0000256" key="1">
    <source>
        <dbReference type="ARBA" id="ARBA00000085"/>
    </source>
</evidence>
<name>A0A4Q7NQ80_9ACTN</name>
<evidence type="ECO:0000256" key="4">
    <source>
        <dbReference type="SAM" id="MobiDB-lite"/>
    </source>
</evidence>
<dbReference type="EMBL" id="SGXD01000003">
    <property type="protein sequence ID" value="RZS87471.1"/>
    <property type="molecule type" value="Genomic_DNA"/>
</dbReference>
<comment type="subcellular location">
    <subcellularLocation>
        <location evidence="2">Cell membrane</location>
    </subcellularLocation>
</comment>
<evidence type="ECO:0000259" key="5">
    <source>
        <dbReference type="Pfam" id="PF00512"/>
    </source>
</evidence>
<comment type="caution">
    <text evidence="6">The sequence shown here is derived from an EMBL/GenBank/DDBJ whole genome shotgun (WGS) entry which is preliminary data.</text>
</comment>
<dbReference type="InterPro" id="IPR036097">
    <property type="entry name" value="HisK_dim/P_sf"/>
</dbReference>
<dbReference type="RefSeq" id="WP_231116395.1">
    <property type="nucleotide sequence ID" value="NZ_SGXD01000003.1"/>
</dbReference>
<reference evidence="6 7" key="1">
    <citation type="submission" date="2019-02" db="EMBL/GenBank/DDBJ databases">
        <title>Genomic Encyclopedia of Type Strains, Phase IV (KMG-IV): sequencing the most valuable type-strain genomes for metagenomic binning, comparative biology and taxonomic classification.</title>
        <authorList>
            <person name="Goeker M."/>
        </authorList>
    </citation>
    <scope>NUCLEOTIDE SEQUENCE [LARGE SCALE GENOMIC DNA]</scope>
    <source>
        <strain evidence="6 7">DSM 45622</strain>
    </source>
</reference>
<feature type="compositionally biased region" description="Pro residues" evidence="4">
    <location>
        <begin position="1"/>
        <end position="12"/>
    </location>
</feature>
<evidence type="ECO:0000256" key="2">
    <source>
        <dbReference type="ARBA" id="ARBA00004236"/>
    </source>
</evidence>
<organism evidence="6 7">
    <name type="scientific">Motilibacter rhizosphaerae</name>
    <dbReference type="NCBI Taxonomy" id="598652"/>
    <lineage>
        <taxon>Bacteria</taxon>
        <taxon>Bacillati</taxon>
        <taxon>Actinomycetota</taxon>
        <taxon>Actinomycetes</taxon>
        <taxon>Motilibacterales</taxon>
        <taxon>Motilibacteraceae</taxon>
        <taxon>Motilibacter</taxon>
    </lineage>
</organism>
<protein>
    <recommendedName>
        <fullName evidence="3">histidine kinase</fullName>
        <ecNumber evidence="3">2.7.13.3</ecNumber>
    </recommendedName>
</protein>
<dbReference type="InterPro" id="IPR003661">
    <property type="entry name" value="HisK_dim/P_dom"/>
</dbReference>
<evidence type="ECO:0000256" key="3">
    <source>
        <dbReference type="ARBA" id="ARBA00012438"/>
    </source>
</evidence>
<gene>
    <name evidence="6" type="ORF">EV189_2902</name>
</gene>
<dbReference type="Proteomes" id="UP000293638">
    <property type="component" value="Unassembled WGS sequence"/>
</dbReference>
<keyword evidence="7" id="KW-1185">Reference proteome</keyword>
<dbReference type="GO" id="GO:0005886">
    <property type="term" value="C:plasma membrane"/>
    <property type="evidence" value="ECO:0007669"/>
    <property type="project" value="UniProtKB-SubCell"/>
</dbReference>